<reference evidence="1 2" key="1">
    <citation type="submission" date="2017-01" db="EMBL/GenBank/DDBJ databases">
        <title>Bacillus cereus isolates.</title>
        <authorList>
            <person name="Beno S.M."/>
        </authorList>
    </citation>
    <scope>NUCLEOTIDE SEQUENCE [LARGE SCALE GENOMIC DNA]</scope>
    <source>
        <strain evidence="1 2">FSL H8-0485</strain>
    </source>
</reference>
<organism evidence="1 2">
    <name type="scientific">Bacillus cereus</name>
    <dbReference type="NCBI Taxonomy" id="1396"/>
    <lineage>
        <taxon>Bacteria</taxon>
        <taxon>Bacillati</taxon>
        <taxon>Bacillota</taxon>
        <taxon>Bacilli</taxon>
        <taxon>Bacillales</taxon>
        <taxon>Bacillaceae</taxon>
        <taxon>Bacillus</taxon>
        <taxon>Bacillus cereus group</taxon>
    </lineage>
</organism>
<name>A0A1S9TAB3_BACCE</name>
<accession>A0A1S9TAB3</accession>
<dbReference type="Proteomes" id="UP000190906">
    <property type="component" value="Unassembled WGS sequence"/>
</dbReference>
<sequence>MCYNNSYNNYNSCNDYDSYNDCNGDGRGFGRGFGNDGIFQFLRTLVPGTCIVIQYDSQRPVRAVFQGLRRRTLLVSDLQGFPRTSGFTHIAINRINAVSIFSNCPRNWDECDDE</sequence>
<evidence type="ECO:0000313" key="2">
    <source>
        <dbReference type="Proteomes" id="UP000190906"/>
    </source>
</evidence>
<dbReference type="EMBL" id="MUAJ01000073">
    <property type="protein sequence ID" value="OOR06659.1"/>
    <property type="molecule type" value="Genomic_DNA"/>
</dbReference>
<protein>
    <submittedName>
        <fullName evidence="1">Uncharacterized protein</fullName>
    </submittedName>
</protein>
<dbReference type="AlphaFoldDB" id="A0A1S9TAB3"/>
<gene>
    <name evidence="1" type="ORF">BW897_30775</name>
</gene>
<proteinExistence type="predicted"/>
<comment type="caution">
    <text evidence="1">The sequence shown here is derived from an EMBL/GenBank/DDBJ whole genome shotgun (WGS) entry which is preliminary data.</text>
</comment>
<evidence type="ECO:0000313" key="1">
    <source>
        <dbReference type="EMBL" id="OOR06659.1"/>
    </source>
</evidence>